<dbReference type="SMART" id="SM00365">
    <property type="entry name" value="LRR_SD22"/>
    <property type="match status" value="4"/>
</dbReference>
<keyword evidence="1" id="KW-0433">Leucine-rich repeat</keyword>
<dbReference type="InterPro" id="IPR032675">
    <property type="entry name" value="LRR_dom_sf"/>
</dbReference>
<keyword evidence="4" id="KW-0812">Transmembrane</keyword>
<evidence type="ECO:0000256" key="3">
    <source>
        <dbReference type="SAM" id="MobiDB-lite"/>
    </source>
</evidence>
<evidence type="ECO:0000313" key="6">
    <source>
        <dbReference type="EMBL" id="KAI2663645.1"/>
    </source>
</evidence>
<keyword evidence="4" id="KW-0472">Membrane</keyword>
<feature type="transmembrane region" description="Helical" evidence="4">
    <location>
        <begin position="646"/>
        <end position="670"/>
    </location>
</feature>
<feature type="transmembrane region" description="Helical" evidence="4">
    <location>
        <begin position="501"/>
        <end position="522"/>
    </location>
</feature>
<comment type="caution">
    <text evidence="6">The sequence shown here is derived from an EMBL/GenBank/DDBJ whole genome shotgun (WGS) entry which is preliminary data.</text>
</comment>
<dbReference type="Pfam" id="PF00560">
    <property type="entry name" value="LRR_1"/>
    <property type="match status" value="1"/>
</dbReference>
<evidence type="ECO:0000256" key="5">
    <source>
        <dbReference type="SAM" id="SignalP"/>
    </source>
</evidence>
<organism evidence="6 7">
    <name type="scientific">Labeo rohita</name>
    <name type="common">Indian major carp</name>
    <name type="synonym">Cyprinus rohita</name>
    <dbReference type="NCBI Taxonomy" id="84645"/>
    <lineage>
        <taxon>Eukaryota</taxon>
        <taxon>Metazoa</taxon>
        <taxon>Chordata</taxon>
        <taxon>Craniata</taxon>
        <taxon>Vertebrata</taxon>
        <taxon>Euteleostomi</taxon>
        <taxon>Actinopterygii</taxon>
        <taxon>Neopterygii</taxon>
        <taxon>Teleostei</taxon>
        <taxon>Ostariophysi</taxon>
        <taxon>Cypriniformes</taxon>
        <taxon>Cyprinidae</taxon>
        <taxon>Labeoninae</taxon>
        <taxon>Labeonini</taxon>
        <taxon>Labeo</taxon>
    </lineage>
</organism>
<evidence type="ECO:0000256" key="1">
    <source>
        <dbReference type="ARBA" id="ARBA00022614"/>
    </source>
</evidence>
<dbReference type="Gene3D" id="3.80.10.10">
    <property type="entry name" value="Ribonuclease Inhibitor"/>
    <property type="match status" value="3"/>
</dbReference>
<proteinExistence type="predicted"/>
<evidence type="ECO:0000256" key="2">
    <source>
        <dbReference type="ARBA" id="ARBA00022737"/>
    </source>
</evidence>
<name>A0ABQ8MLR8_LABRO</name>
<evidence type="ECO:0000313" key="7">
    <source>
        <dbReference type="Proteomes" id="UP000830375"/>
    </source>
</evidence>
<feature type="region of interest" description="Disordered" evidence="3">
    <location>
        <begin position="452"/>
        <end position="491"/>
    </location>
</feature>
<dbReference type="Proteomes" id="UP000830375">
    <property type="component" value="Unassembled WGS sequence"/>
</dbReference>
<feature type="compositionally biased region" description="Polar residues" evidence="3">
    <location>
        <begin position="471"/>
        <end position="484"/>
    </location>
</feature>
<keyword evidence="4" id="KW-1133">Transmembrane helix</keyword>
<feature type="chain" id="PRO_5045161476" evidence="5">
    <location>
        <begin position="21"/>
        <end position="708"/>
    </location>
</feature>
<dbReference type="SUPFAM" id="SSF52058">
    <property type="entry name" value="L domain-like"/>
    <property type="match status" value="1"/>
</dbReference>
<sequence>MDLVWFMIIGMCAMNEIASACPENCQCRTSKILCQGFIIKEFPASIPPTTETLFISNTSIESLKPADFETFAETLTVFVAKDSRIAVVDPHTFDQTRNLIALGFSGTTLTSLPQDLFQNLKVLSTLTLSNNKLEDLQPSLLTPLTVLNNLDLSRNLLTSLAEDAFLGLGKLEQLMLQRNSIRMLHSSSFQGLSHLKALFLQQNHLTDIPAGVFDDLVNLEILHLQDNKISQLPANLFSNLSKLKKLYLSNNRLSLLPNAIFFNLPNLTHISLYENQLSRLTPGTFGPMALQELWLYDNMLTHLEENVFSNLTEIRLLVLSRNRIQHISPGAFSGLMKLEEISLHTNRLTTVEAGIFKGLPKLVNISIENNQIQHIPLKLLDVDNIIVNQNPWRCDRDIIPFRDWLGQYPEKVKNLTSLMCFTPPVLNVRNIRDLKEDDFMVSQTPVVTTVDLSAESTPADSEPTEGHLPHTSPTKTSNSTTVPEDTSGGDAVGQGLSKDKLIIIIAIVCTAVIVGIIACVLWRRNKRGSEDLDQNKLPTPFLMLYTHPVKHLGYFYFNVLFLNRHMHLKTALVFIYILVHLHWSCTIDIPECQPDNDCKNEDITTARKTTPFLTTHSSFICTGSSQLPLSSPTTTYKYSSSKKLMIYYTTMLLVEICCTLVLAKFTYTLYCSLEQRERLHTQVNLTHFSYTYKSTVLRPVDETETVAL</sequence>
<reference evidence="6 7" key="1">
    <citation type="submission" date="2022-01" db="EMBL/GenBank/DDBJ databases">
        <title>A high-quality chromosome-level genome assembly of rohu carp, Labeo rohita.</title>
        <authorList>
            <person name="Arick M.A. II"/>
            <person name="Hsu C.-Y."/>
            <person name="Magbanua Z."/>
            <person name="Pechanova O."/>
            <person name="Grover C."/>
            <person name="Miller E."/>
            <person name="Thrash A."/>
            <person name="Ezzel L."/>
            <person name="Alam S."/>
            <person name="Benzie J."/>
            <person name="Hamilton M."/>
            <person name="Karsi A."/>
            <person name="Lawrence M.L."/>
            <person name="Peterson D.G."/>
        </authorList>
    </citation>
    <scope>NUCLEOTIDE SEQUENCE [LARGE SCALE GENOMIC DNA]</scope>
    <source>
        <strain evidence="7">BAU-BD-2019</strain>
        <tissue evidence="6">Blood</tissue>
    </source>
</reference>
<dbReference type="SMART" id="SM00364">
    <property type="entry name" value="LRR_BAC"/>
    <property type="match status" value="3"/>
</dbReference>
<dbReference type="Pfam" id="PF13855">
    <property type="entry name" value="LRR_8"/>
    <property type="match status" value="3"/>
</dbReference>
<dbReference type="InterPro" id="IPR001611">
    <property type="entry name" value="Leu-rich_rpt"/>
</dbReference>
<accession>A0ABQ8MLR8</accession>
<keyword evidence="5" id="KW-0732">Signal</keyword>
<dbReference type="PANTHER" id="PTHR24366:SF96">
    <property type="entry name" value="LEUCINE RICH REPEAT CONTAINING 53"/>
    <property type="match status" value="1"/>
</dbReference>
<dbReference type="EMBL" id="JACTAM010000006">
    <property type="protein sequence ID" value="KAI2663645.1"/>
    <property type="molecule type" value="Genomic_DNA"/>
</dbReference>
<evidence type="ECO:0000256" key="4">
    <source>
        <dbReference type="SAM" id="Phobius"/>
    </source>
</evidence>
<dbReference type="SMART" id="SM00369">
    <property type="entry name" value="LRR_TYP"/>
    <property type="match status" value="12"/>
</dbReference>
<keyword evidence="7" id="KW-1185">Reference proteome</keyword>
<dbReference type="PROSITE" id="PS51450">
    <property type="entry name" value="LRR"/>
    <property type="match status" value="3"/>
</dbReference>
<feature type="signal peptide" evidence="5">
    <location>
        <begin position="1"/>
        <end position="20"/>
    </location>
</feature>
<dbReference type="InterPro" id="IPR003591">
    <property type="entry name" value="Leu-rich_rpt_typical-subtyp"/>
</dbReference>
<protein>
    <submittedName>
        <fullName evidence="6">Leucine-rich repeat-containing protein 15</fullName>
    </submittedName>
</protein>
<gene>
    <name evidence="6" type="ORF">H4Q32_012215</name>
</gene>
<dbReference type="PANTHER" id="PTHR24366">
    <property type="entry name" value="IG(IMMUNOGLOBULIN) AND LRR(LEUCINE RICH REPEAT) DOMAINS"/>
    <property type="match status" value="1"/>
</dbReference>
<keyword evidence="2" id="KW-0677">Repeat</keyword>